<comment type="cofactor">
    <cofactor evidence="3 4">
        <name>Zn(2+)</name>
        <dbReference type="ChEBI" id="CHEBI:29105"/>
    </cofactor>
    <text evidence="3 4">Binds 1 zinc ion per subunit.</text>
</comment>
<keyword evidence="3 4" id="KW-0479">Metal-binding</keyword>
<feature type="compositionally biased region" description="Acidic residues" evidence="5">
    <location>
        <begin position="55"/>
        <end position="66"/>
    </location>
</feature>
<dbReference type="InterPro" id="IPR001506">
    <property type="entry name" value="Peptidase_M12A"/>
</dbReference>
<dbReference type="PANTHER" id="PTHR10127">
    <property type="entry name" value="DISCOIDIN, CUB, EGF, LAMININ , AND ZINC METALLOPROTEASE DOMAIN CONTAINING"/>
    <property type="match status" value="1"/>
</dbReference>
<dbReference type="EMBL" id="MT747496">
    <property type="protein sequence ID" value="QNH72430.1"/>
    <property type="molecule type" value="mRNA"/>
</dbReference>
<dbReference type="GO" id="GO:0004222">
    <property type="term" value="F:metalloendopeptidase activity"/>
    <property type="evidence" value="ECO:0007669"/>
    <property type="project" value="UniProtKB-UniRule"/>
</dbReference>
<keyword evidence="3 4" id="KW-0482">Metalloprotease</keyword>
<dbReference type="AlphaFoldDB" id="A0A7G7WYU1"/>
<feature type="domain" description="Peptidase M12A" evidence="7">
    <location>
        <begin position="116"/>
        <end position="305"/>
    </location>
</feature>
<dbReference type="InterPro" id="IPR003582">
    <property type="entry name" value="ShKT_dom"/>
</dbReference>
<keyword evidence="3 4" id="KW-0862">Zinc</keyword>
<reference evidence="8" key="2">
    <citation type="submission" date="2020-07" db="EMBL/GenBank/DDBJ databases">
        <authorList>
            <person name="Klompen A.L."/>
            <person name="Macrander J."/>
            <person name="Reitzel A.M."/>
            <person name="Stampar S.N."/>
        </authorList>
    </citation>
    <scope>NUCLEOTIDE SEQUENCE</scope>
</reference>
<reference evidence="8" key="1">
    <citation type="journal article" date="2020" name="Mar. Drugs">
        <title>Transcriptomic Analysis of Four Cerianthid (Cnidaria, Ceriantharia) Venoms.</title>
        <authorList>
            <person name="Klompen A.M.L."/>
            <person name="Macrander J."/>
            <person name="Reitzel A.M."/>
            <person name="Stampar S.N."/>
        </authorList>
    </citation>
    <scope>NUCLEOTIDE SEQUENCE</scope>
</reference>
<dbReference type="InterPro" id="IPR006026">
    <property type="entry name" value="Peptidase_Metallo"/>
</dbReference>
<dbReference type="PROSITE" id="PS51670">
    <property type="entry name" value="SHKT"/>
    <property type="match status" value="1"/>
</dbReference>
<dbReference type="InterPro" id="IPR024079">
    <property type="entry name" value="MetalloPept_cat_dom_sf"/>
</dbReference>
<feature type="binding site" evidence="3">
    <location>
        <position position="214"/>
    </location>
    <ligand>
        <name>Zn(2+)</name>
        <dbReference type="ChEBI" id="CHEBI:29105"/>
        <note>catalytic</note>
    </ligand>
</feature>
<feature type="chain" id="PRO_5029036801" description="Metalloendopeptidase" evidence="4">
    <location>
        <begin position="21"/>
        <end position="477"/>
    </location>
</feature>
<evidence type="ECO:0000256" key="1">
    <source>
        <dbReference type="ARBA" id="ARBA00002657"/>
    </source>
</evidence>
<evidence type="ECO:0000256" key="5">
    <source>
        <dbReference type="SAM" id="MobiDB-lite"/>
    </source>
</evidence>
<proteinExistence type="evidence at transcript level"/>
<dbReference type="Pfam" id="PF01400">
    <property type="entry name" value="Astacin"/>
    <property type="match status" value="1"/>
</dbReference>
<dbReference type="SMART" id="SM00235">
    <property type="entry name" value="ZnMc"/>
    <property type="match status" value="1"/>
</dbReference>
<dbReference type="PROSITE" id="PS51864">
    <property type="entry name" value="ASTACIN"/>
    <property type="match status" value="1"/>
</dbReference>
<dbReference type="SUPFAM" id="SSF55486">
    <property type="entry name" value="Metalloproteases ('zincins'), catalytic domain"/>
    <property type="match status" value="1"/>
</dbReference>
<feature type="domain" description="ShKT" evidence="6">
    <location>
        <begin position="317"/>
        <end position="353"/>
    </location>
</feature>
<dbReference type="PANTHER" id="PTHR10127:SF901">
    <property type="entry name" value="METALLOENDOPEPTIDASE"/>
    <property type="match status" value="1"/>
</dbReference>
<organism evidence="8">
    <name type="scientific">Pachycerianthus maua</name>
    <dbReference type="NCBI Taxonomy" id="2736681"/>
    <lineage>
        <taxon>Eukaryota</taxon>
        <taxon>Metazoa</taxon>
        <taxon>Cnidaria</taxon>
        <taxon>Anthozoa</taxon>
        <taxon>Ceriantharia</taxon>
        <taxon>Spirularia</taxon>
        <taxon>Cerianthidae</taxon>
        <taxon>Pachycerianthus</taxon>
    </lineage>
</organism>
<comment type="caution">
    <text evidence="2">Lacks conserved residue(s) required for the propagation of feature annotation.</text>
</comment>
<feature type="region of interest" description="Disordered" evidence="5">
    <location>
        <begin position="45"/>
        <end position="70"/>
    </location>
</feature>
<keyword evidence="3 4" id="KW-0645">Protease</keyword>
<feature type="binding site" evidence="3">
    <location>
        <position position="220"/>
    </location>
    <ligand>
        <name>Zn(2+)</name>
        <dbReference type="ChEBI" id="CHEBI:29105"/>
        <note>catalytic</note>
    </ligand>
</feature>
<dbReference type="EC" id="3.4.24.-" evidence="4"/>
<keyword evidence="4" id="KW-0732">Signal</keyword>
<dbReference type="GO" id="GO:0006508">
    <property type="term" value="P:proteolysis"/>
    <property type="evidence" value="ECO:0007669"/>
    <property type="project" value="UniProtKB-KW"/>
</dbReference>
<sequence>MLGIKITMVLFALAISNTTSEDIESELMKGVAEAGKKVKHKHKVRLPSSASYKNEDDDIPDVDSLPEDSHPDKVRFEDDIILEKEKDAKLWKLLRLPGFKDLYMTKISSAKASVRAVVTGPVNTIWPKAVVPFYIDKSRRHDTERILRAVRHIEKRTCIRFPRLYHQHWHRNYIQIVKGAWASSRLGIYPHHRPQKINLHNGFMKGNLIHEFMHALGFLHEHSRPDRGKYLLLPSKIKKRWNFKRADLRGLKWDRMGIPYDYASITHYSAMSMTPRDPRARDSMGQRYSLTEKDICQLNRMYKCHKKLDKLGINCDCLDSYMTGTCKWLKDKGMCVTKKRILDFICPKTCGVCCQSKCEQDFHKVGCFSAERVPVHIDDNLTRVNSSIFFDHGGTCSVVLMKGLDKKICSCAKVAKENDMKFFTLTQSGSCIAKKRHDFKVRESEYCRNTLCNQVQYSNVRCVQGEPHSMFLYKLKN</sequence>
<keyword evidence="3 4" id="KW-0378">Hydrolase</keyword>
<comment type="function">
    <text evidence="1">Metalloprotease.</text>
</comment>
<evidence type="ECO:0000313" key="8">
    <source>
        <dbReference type="EMBL" id="QNH72430.1"/>
    </source>
</evidence>
<evidence type="ECO:0000259" key="7">
    <source>
        <dbReference type="PROSITE" id="PS51864"/>
    </source>
</evidence>
<accession>A0A7G7WYU1</accession>
<evidence type="ECO:0000256" key="3">
    <source>
        <dbReference type="PROSITE-ProRule" id="PRU01211"/>
    </source>
</evidence>
<name>A0A7G7WYU1_9CNID</name>
<evidence type="ECO:0000256" key="2">
    <source>
        <dbReference type="PROSITE-ProRule" id="PRU01005"/>
    </source>
</evidence>
<dbReference type="GO" id="GO:0008270">
    <property type="term" value="F:zinc ion binding"/>
    <property type="evidence" value="ECO:0007669"/>
    <property type="project" value="UniProtKB-UniRule"/>
</dbReference>
<dbReference type="PRINTS" id="PR00480">
    <property type="entry name" value="ASTACIN"/>
</dbReference>
<feature type="signal peptide" evidence="4">
    <location>
        <begin position="1"/>
        <end position="20"/>
    </location>
</feature>
<dbReference type="Gene3D" id="3.40.390.10">
    <property type="entry name" value="Collagenase (Catalytic Domain)"/>
    <property type="match status" value="1"/>
</dbReference>
<evidence type="ECO:0000259" key="6">
    <source>
        <dbReference type="PROSITE" id="PS51670"/>
    </source>
</evidence>
<protein>
    <recommendedName>
        <fullName evidence="4">Metalloendopeptidase</fullName>
        <ecNumber evidence="4">3.4.24.-</ecNumber>
    </recommendedName>
</protein>
<feature type="binding site" evidence="3">
    <location>
        <position position="210"/>
    </location>
    <ligand>
        <name>Zn(2+)</name>
        <dbReference type="ChEBI" id="CHEBI:29105"/>
        <note>catalytic</note>
    </ligand>
</feature>
<evidence type="ECO:0000256" key="4">
    <source>
        <dbReference type="RuleBase" id="RU361183"/>
    </source>
</evidence>
<feature type="active site" evidence="3">
    <location>
        <position position="211"/>
    </location>
</feature>